<feature type="compositionally biased region" description="Pro residues" evidence="1">
    <location>
        <begin position="99"/>
        <end position="113"/>
    </location>
</feature>
<dbReference type="EMBL" id="BOOI01000082">
    <property type="protein sequence ID" value="GIH88529.1"/>
    <property type="molecule type" value="Genomic_DNA"/>
</dbReference>
<sequence>MPGIVHPDIPHPGLFEDHLPGLPVLGSLDWAAVAGGEDEVIFLPAVSGLLSAEPEHLTLPDAERRGDRPAGTVPPGAGHVEVLGHPLGPVTVGAAPGPTRRPPAPPHPTDPPY</sequence>
<evidence type="ECO:0000313" key="3">
    <source>
        <dbReference type="Proteomes" id="UP000655044"/>
    </source>
</evidence>
<feature type="region of interest" description="Disordered" evidence="1">
    <location>
        <begin position="58"/>
        <end position="113"/>
    </location>
</feature>
<evidence type="ECO:0000313" key="2">
    <source>
        <dbReference type="EMBL" id="GIH88529.1"/>
    </source>
</evidence>
<keyword evidence="3" id="KW-1185">Reference proteome</keyword>
<dbReference type="AlphaFoldDB" id="A0A8J3S818"/>
<feature type="compositionally biased region" description="Basic and acidic residues" evidence="1">
    <location>
        <begin position="58"/>
        <end position="68"/>
    </location>
</feature>
<proteinExistence type="predicted"/>
<accession>A0A8J3S818</accession>
<comment type="caution">
    <text evidence="2">The sequence shown here is derived from an EMBL/GenBank/DDBJ whole genome shotgun (WGS) entry which is preliminary data.</text>
</comment>
<dbReference type="Proteomes" id="UP000655044">
    <property type="component" value="Unassembled WGS sequence"/>
</dbReference>
<organism evidence="2 3">
    <name type="scientific">Planobispora rosea</name>
    <dbReference type="NCBI Taxonomy" id="35762"/>
    <lineage>
        <taxon>Bacteria</taxon>
        <taxon>Bacillati</taxon>
        <taxon>Actinomycetota</taxon>
        <taxon>Actinomycetes</taxon>
        <taxon>Streptosporangiales</taxon>
        <taxon>Streptosporangiaceae</taxon>
        <taxon>Planobispora</taxon>
    </lineage>
</organism>
<reference evidence="2" key="1">
    <citation type="submission" date="2021-01" db="EMBL/GenBank/DDBJ databases">
        <title>Whole genome shotgun sequence of Planobispora rosea NBRC 15558.</title>
        <authorList>
            <person name="Komaki H."/>
            <person name="Tamura T."/>
        </authorList>
    </citation>
    <scope>NUCLEOTIDE SEQUENCE</scope>
    <source>
        <strain evidence="2">NBRC 15558</strain>
    </source>
</reference>
<gene>
    <name evidence="2" type="ORF">Pro02_69370</name>
</gene>
<evidence type="ECO:0000256" key="1">
    <source>
        <dbReference type="SAM" id="MobiDB-lite"/>
    </source>
</evidence>
<protein>
    <submittedName>
        <fullName evidence="2">Uncharacterized protein</fullName>
    </submittedName>
</protein>
<name>A0A8J3S818_PLARO</name>